<gene>
    <name evidence="1" type="ORF">IPJ38_15710</name>
</gene>
<dbReference type="Proteomes" id="UP000739411">
    <property type="component" value="Unassembled WGS sequence"/>
</dbReference>
<evidence type="ECO:0000313" key="2">
    <source>
        <dbReference type="Proteomes" id="UP000739411"/>
    </source>
</evidence>
<evidence type="ECO:0008006" key="3">
    <source>
        <dbReference type="Google" id="ProtNLM"/>
    </source>
</evidence>
<dbReference type="AlphaFoldDB" id="A0A935K476"/>
<name>A0A935K476_9RHOO</name>
<proteinExistence type="predicted"/>
<evidence type="ECO:0000313" key="1">
    <source>
        <dbReference type="EMBL" id="MBK7416324.1"/>
    </source>
</evidence>
<comment type="caution">
    <text evidence="1">The sequence shown here is derived from an EMBL/GenBank/DDBJ whole genome shotgun (WGS) entry which is preliminary data.</text>
</comment>
<organism evidence="1 2">
    <name type="scientific">Candidatus Dechloromonas phosphorivorans</name>
    <dbReference type="NCBI Taxonomy" id="2899244"/>
    <lineage>
        <taxon>Bacteria</taxon>
        <taxon>Pseudomonadati</taxon>
        <taxon>Pseudomonadota</taxon>
        <taxon>Betaproteobacteria</taxon>
        <taxon>Rhodocyclales</taxon>
        <taxon>Azonexaceae</taxon>
        <taxon>Dechloromonas</taxon>
    </lineage>
</organism>
<accession>A0A935K476</accession>
<sequence>MMRTATTSVRSRNDGEDFHLLWTARRALRMLDKRSGLVAVSIEGASGFDDAIADHPAELIVDTAEYYGSEDFALADRVEYVQLKHSTVRTEEFWTAATLASTVAKFAALFLQHCETHGQDIVVDRLHCVFVSNRPIDSRLLDALDRRLRGEDGDEDSPLFSWEAKSGLDAFQFLSFLRVLQLKGGEPNHVAQDNDLRGDLARISLNPLDENFRDSLVEFVRARTLTKWAHDPVIRQAALLNCLGVPSPEHMFPAPSTFVDVRGALPRRQEAAIADTITSAHAPVLIHAAGGVGKSVLCWPTIGIDAAGFGNGRLRWIRWRRLPETEPTAAFALKVWCKSPTNWPSKDCVIPCCQRVPRHMITCVPSCSAWDKPRLRSGKAIPMVWF</sequence>
<dbReference type="EMBL" id="JADJMS010000039">
    <property type="protein sequence ID" value="MBK7416324.1"/>
    <property type="molecule type" value="Genomic_DNA"/>
</dbReference>
<reference evidence="1 2" key="1">
    <citation type="submission" date="2020-10" db="EMBL/GenBank/DDBJ databases">
        <title>Connecting structure to function with the recovery of over 1000 high-quality activated sludge metagenome-assembled genomes encoding full-length rRNA genes using long-read sequencing.</title>
        <authorList>
            <person name="Singleton C.M."/>
            <person name="Petriglieri F."/>
            <person name="Kristensen J.M."/>
            <person name="Kirkegaard R.H."/>
            <person name="Michaelsen T.Y."/>
            <person name="Andersen M.H."/>
            <person name="Karst S.M."/>
            <person name="Dueholm M.S."/>
            <person name="Nielsen P.H."/>
            <person name="Albertsen M."/>
        </authorList>
    </citation>
    <scope>NUCLEOTIDE SEQUENCE [LARGE SCALE GENOMIC DNA]</scope>
    <source>
        <strain evidence="1">EsbW_18-Q3-R4-48_BATAC.463</strain>
    </source>
</reference>
<protein>
    <recommendedName>
        <fullName evidence="3">ATP-binding protein</fullName>
    </recommendedName>
</protein>